<protein>
    <submittedName>
        <fullName evidence="1">Uncharacterized protein</fullName>
    </submittedName>
</protein>
<dbReference type="EMBL" id="CP000852">
    <property type="protein sequence ID" value="ABW02411.1"/>
    <property type="molecule type" value="Genomic_DNA"/>
</dbReference>
<organism evidence="1 2">
    <name type="scientific">Caldivirga maquilingensis (strain ATCC 700844 / DSM 13496 / JCM 10307 / IC-167)</name>
    <dbReference type="NCBI Taxonomy" id="397948"/>
    <lineage>
        <taxon>Archaea</taxon>
        <taxon>Thermoproteota</taxon>
        <taxon>Thermoprotei</taxon>
        <taxon>Thermoproteales</taxon>
        <taxon>Thermoproteaceae</taxon>
        <taxon>Caldivirga</taxon>
    </lineage>
</organism>
<reference evidence="1 2" key="1">
    <citation type="submission" date="2007-10" db="EMBL/GenBank/DDBJ databases">
        <title>Complete sequence of Caldivirga maquilingensis IC-167.</title>
        <authorList>
            <consortium name="US DOE Joint Genome Institute"/>
            <person name="Copeland A."/>
            <person name="Lucas S."/>
            <person name="Lapidus A."/>
            <person name="Barry K."/>
            <person name="Glavina del Rio T."/>
            <person name="Dalin E."/>
            <person name="Tice H."/>
            <person name="Pitluck S."/>
            <person name="Saunders E."/>
            <person name="Brettin T."/>
            <person name="Bruce D."/>
            <person name="Detter J.C."/>
            <person name="Han C."/>
            <person name="Schmutz J."/>
            <person name="Larimer F."/>
            <person name="Land M."/>
            <person name="Hauser L."/>
            <person name="Kyrpides N."/>
            <person name="Ivanova N."/>
            <person name="Biddle J.F."/>
            <person name="Zhang Z."/>
            <person name="Fitz-Gibbon S.T."/>
            <person name="Lowe T.M."/>
            <person name="Saltikov C."/>
            <person name="House C.H."/>
            <person name="Richardson P."/>
        </authorList>
    </citation>
    <scope>NUCLEOTIDE SEQUENCE [LARGE SCALE GENOMIC DNA]</scope>
    <source>
        <strain evidence="2">ATCC 700844 / DSM 13496 / JCM 10307 / IC-167</strain>
    </source>
</reference>
<proteinExistence type="predicted"/>
<evidence type="ECO:0000313" key="1">
    <source>
        <dbReference type="EMBL" id="ABW02411.1"/>
    </source>
</evidence>
<sequence length="170" mass="19167">MFNFKQIKLGLEEWKRLENELKRIGESEKLELVLNMVMVPISEENSENEEEETEEHKHMAPPEFAEDLSKLVDAIKNEYSEYNANADYHSHGDHGELMVALNADGGNIPSIVRGIIEEARNCESCVIHSIDGEVHLGDDVSAIMFGDSYKITVILPGQDGRRLVIMELNA</sequence>
<gene>
    <name evidence="1" type="ordered locus">Cmaq_1588</name>
</gene>
<dbReference type="RefSeq" id="WP_012186630.1">
    <property type="nucleotide sequence ID" value="NC_009954.1"/>
</dbReference>
<keyword evidence="2" id="KW-1185">Reference proteome</keyword>
<dbReference type="HOGENOM" id="CLU_1567264_0_0_2"/>
<dbReference type="AlphaFoldDB" id="A8M9U0"/>
<dbReference type="OrthoDB" id="28265at2157"/>
<name>A8M9U0_CALMQ</name>
<dbReference type="Proteomes" id="UP000001137">
    <property type="component" value="Chromosome"/>
</dbReference>
<accession>A8M9U0</accession>
<dbReference type="GeneID" id="5709472"/>
<dbReference type="KEGG" id="cma:Cmaq_1588"/>
<dbReference type="eggNOG" id="arCOG05681">
    <property type="taxonomic scope" value="Archaea"/>
</dbReference>
<evidence type="ECO:0000313" key="2">
    <source>
        <dbReference type="Proteomes" id="UP000001137"/>
    </source>
</evidence>